<dbReference type="Proteomes" id="UP000252107">
    <property type="component" value="Unassembled WGS sequence"/>
</dbReference>
<comment type="caution">
    <text evidence="3">The sequence shown here is derived from an EMBL/GenBank/DDBJ whole genome shotgun (WGS) entry which is preliminary data.</text>
</comment>
<gene>
    <name evidence="3" type="ORF">A6770_12010</name>
</gene>
<dbReference type="InterPro" id="IPR036291">
    <property type="entry name" value="NAD(P)-bd_dom_sf"/>
</dbReference>
<dbReference type="PANTHER" id="PTHR48107:SF7">
    <property type="entry name" value="RE15974P"/>
    <property type="match status" value="1"/>
</dbReference>
<dbReference type="EMBL" id="LXQD01000076">
    <property type="protein sequence ID" value="RCJ39162.1"/>
    <property type="molecule type" value="Genomic_DNA"/>
</dbReference>
<dbReference type="Pfam" id="PF13561">
    <property type="entry name" value="adh_short_C2"/>
    <property type="match status" value="1"/>
</dbReference>
<dbReference type="Gene3D" id="3.40.50.720">
    <property type="entry name" value="NAD(P)-binding Rossmann-like Domain"/>
    <property type="match status" value="1"/>
</dbReference>
<evidence type="ECO:0000256" key="2">
    <source>
        <dbReference type="ARBA" id="ARBA00023002"/>
    </source>
</evidence>
<evidence type="ECO:0008006" key="5">
    <source>
        <dbReference type="Google" id="ProtNLM"/>
    </source>
</evidence>
<keyword evidence="2" id="KW-0560">Oxidoreductase</keyword>
<dbReference type="PANTHER" id="PTHR48107">
    <property type="entry name" value="NADPH-DEPENDENT ALDEHYDE REDUCTASE-LIKE PROTEIN, CHLOROPLASTIC-RELATED"/>
    <property type="match status" value="1"/>
</dbReference>
<accession>A0A367RVD9</accession>
<proteinExistence type="inferred from homology"/>
<dbReference type="GO" id="GO:0016614">
    <property type="term" value="F:oxidoreductase activity, acting on CH-OH group of donors"/>
    <property type="evidence" value="ECO:0007669"/>
    <property type="project" value="UniProtKB-ARBA"/>
</dbReference>
<evidence type="ECO:0000313" key="4">
    <source>
        <dbReference type="Proteomes" id="UP000252107"/>
    </source>
</evidence>
<dbReference type="AlphaFoldDB" id="A0A367RVD9"/>
<dbReference type="SUPFAM" id="SSF51735">
    <property type="entry name" value="NAD(P)-binding Rossmann-fold domains"/>
    <property type="match status" value="1"/>
</dbReference>
<protein>
    <recommendedName>
        <fullName evidence="5">Short-chain dehydrogenase</fullName>
    </recommendedName>
</protein>
<keyword evidence="4" id="KW-1185">Reference proteome</keyword>
<evidence type="ECO:0000313" key="3">
    <source>
        <dbReference type="EMBL" id="RCJ39162.1"/>
    </source>
</evidence>
<organism evidence="3 4">
    <name type="scientific">Nostoc minutum NIES-26</name>
    <dbReference type="NCBI Taxonomy" id="1844469"/>
    <lineage>
        <taxon>Bacteria</taxon>
        <taxon>Bacillati</taxon>
        <taxon>Cyanobacteriota</taxon>
        <taxon>Cyanophyceae</taxon>
        <taxon>Nostocales</taxon>
        <taxon>Nostocaceae</taxon>
        <taxon>Nostoc</taxon>
    </lineage>
</organism>
<name>A0A367RVD9_9NOSO</name>
<reference evidence="3" key="1">
    <citation type="submission" date="2016-04" db="EMBL/GenBank/DDBJ databases">
        <authorList>
            <person name="Tabuchi Yagui T.R."/>
        </authorList>
    </citation>
    <scope>NUCLEOTIDE SEQUENCE [LARGE SCALE GENOMIC DNA]</scope>
    <source>
        <strain evidence="3">NIES-26</strain>
    </source>
</reference>
<sequence>MNDRGRIINISSSTTVYPQAGLAVYIASKETAKTFTHVLAKELGGRGITVNSVMPGGTIPGMFDGVPDELKQAAIASSPFGRLGHPTDIADMIAFLASKKARWITGQEILVNGGASF</sequence>
<comment type="similarity">
    <text evidence="1">Belongs to the short-chain dehydrogenases/reductases (SDR) family.</text>
</comment>
<evidence type="ECO:0000256" key="1">
    <source>
        <dbReference type="ARBA" id="ARBA00006484"/>
    </source>
</evidence>
<dbReference type="InterPro" id="IPR002347">
    <property type="entry name" value="SDR_fam"/>
</dbReference>
<dbReference type="PRINTS" id="PR00081">
    <property type="entry name" value="GDHRDH"/>
</dbReference>